<dbReference type="InterPro" id="IPR004360">
    <property type="entry name" value="Glyas_Fos-R_dOase_dom"/>
</dbReference>
<dbReference type="PANTHER" id="PTHR36113:SF6">
    <property type="entry name" value="FOSFOMYCIN RESISTANCE PROTEIN FOSX"/>
    <property type="match status" value="1"/>
</dbReference>
<proteinExistence type="predicted"/>
<dbReference type="PANTHER" id="PTHR36113">
    <property type="entry name" value="LYASE, PUTATIVE-RELATED-RELATED"/>
    <property type="match status" value="1"/>
</dbReference>
<dbReference type="Pfam" id="PF00903">
    <property type="entry name" value="Glyoxalase"/>
    <property type="match status" value="1"/>
</dbReference>
<dbReference type="EMBL" id="JACCFS010000001">
    <property type="protein sequence ID" value="NYJ33147.1"/>
    <property type="molecule type" value="Genomic_DNA"/>
</dbReference>
<keyword evidence="3" id="KW-0223">Dioxygenase</keyword>
<gene>
    <name evidence="3" type="ORF">HNR10_001028</name>
</gene>
<name>A0A7Z0EJK1_9ACTN</name>
<accession>A0A7Z0EJK1</accession>
<dbReference type="RefSeq" id="WP_179821216.1">
    <property type="nucleotide sequence ID" value="NZ_JACCFS010000001.1"/>
</dbReference>
<dbReference type="InterPro" id="IPR037523">
    <property type="entry name" value="VOC_core"/>
</dbReference>
<sequence length="150" mass="16254">MAASTATTGHVGLNVTDIERSRDFYNRLLSLETIGEGKEEGREFALLGRDGRLVVTLWQQSTHAFRTDSAGLHHLSFQVETIEEVRRTEAELRAAGVEFAYDGVVPHGEGAASGGIFFHDPDGIRLEIYAPSGAEDAEAPTTEAPTCGFF</sequence>
<reference evidence="3 4" key="1">
    <citation type="submission" date="2020-07" db="EMBL/GenBank/DDBJ databases">
        <title>Sequencing the genomes of 1000 actinobacteria strains.</title>
        <authorList>
            <person name="Klenk H.-P."/>
        </authorList>
    </citation>
    <scope>NUCLEOTIDE SEQUENCE [LARGE SCALE GENOMIC DNA]</scope>
    <source>
        <strain evidence="3 4">DSM 44442</strain>
    </source>
</reference>
<dbReference type="GO" id="GO:0046872">
    <property type="term" value="F:metal ion binding"/>
    <property type="evidence" value="ECO:0007669"/>
    <property type="project" value="UniProtKB-KW"/>
</dbReference>
<comment type="caution">
    <text evidence="3">The sequence shown here is derived from an EMBL/GenBank/DDBJ whole genome shotgun (WGS) entry which is preliminary data.</text>
</comment>
<dbReference type="GO" id="GO:0016829">
    <property type="term" value="F:lyase activity"/>
    <property type="evidence" value="ECO:0007669"/>
    <property type="project" value="UniProtKB-KW"/>
</dbReference>
<evidence type="ECO:0000259" key="2">
    <source>
        <dbReference type="PROSITE" id="PS51819"/>
    </source>
</evidence>
<dbReference type="PROSITE" id="PS51819">
    <property type="entry name" value="VOC"/>
    <property type="match status" value="1"/>
</dbReference>
<dbReference type="GO" id="GO:0051213">
    <property type="term" value="F:dioxygenase activity"/>
    <property type="evidence" value="ECO:0007669"/>
    <property type="project" value="UniProtKB-KW"/>
</dbReference>
<evidence type="ECO:0000313" key="3">
    <source>
        <dbReference type="EMBL" id="NYJ33147.1"/>
    </source>
</evidence>
<keyword evidence="1" id="KW-0479">Metal-binding</keyword>
<dbReference type="CDD" id="cd06587">
    <property type="entry name" value="VOC"/>
    <property type="match status" value="1"/>
</dbReference>
<dbReference type="Gene3D" id="3.10.180.10">
    <property type="entry name" value="2,3-Dihydroxybiphenyl 1,2-Dioxygenase, domain 1"/>
    <property type="match status" value="1"/>
</dbReference>
<keyword evidence="4" id="KW-1185">Reference proteome</keyword>
<dbReference type="Proteomes" id="UP000572051">
    <property type="component" value="Unassembled WGS sequence"/>
</dbReference>
<dbReference type="SUPFAM" id="SSF54593">
    <property type="entry name" value="Glyoxalase/Bleomycin resistance protein/Dihydroxybiphenyl dioxygenase"/>
    <property type="match status" value="1"/>
</dbReference>
<keyword evidence="3" id="KW-0560">Oxidoreductase</keyword>
<dbReference type="InterPro" id="IPR029068">
    <property type="entry name" value="Glyas_Bleomycin-R_OHBP_Dase"/>
</dbReference>
<dbReference type="AlphaFoldDB" id="A0A7Z0EJK1"/>
<organism evidence="3 4">
    <name type="scientific">Nocardiopsis aegyptia</name>
    <dbReference type="NCBI Taxonomy" id="220378"/>
    <lineage>
        <taxon>Bacteria</taxon>
        <taxon>Bacillati</taxon>
        <taxon>Actinomycetota</taxon>
        <taxon>Actinomycetes</taxon>
        <taxon>Streptosporangiales</taxon>
        <taxon>Nocardiopsidaceae</taxon>
        <taxon>Nocardiopsis</taxon>
    </lineage>
</organism>
<evidence type="ECO:0000256" key="1">
    <source>
        <dbReference type="ARBA" id="ARBA00022723"/>
    </source>
</evidence>
<evidence type="ECO:0000313" key="4">
    <source>
        <dbReference type="Proteomes" id="UP000572051"/>
    </source>
</evidence>
<protein>
    <submittedName>
        <fullName evidence="3">Catechol 2,3-dioxygenase-like lactoylglutathione lyase family enzyme</fullName>
    </submittedName>
</protein>
<dbReference type="InterPro" id="IPR051332">
    <property type="entry name" value="Fosfomycin_Res_Enzymes"/>
</dbReference>
<keyword evidence="3" id="KW-0456">Lyase</keyword>
<feature type="domain" description="VOC" evidence="2">
    <location>
        <begin position="7"/>
        <end position="131"/>
    </location>
</feature>